<keyword evidence="4 10" id="KW-0597">Phosphoprotein</keyword>
<keyword evidence="5" id="KW-0902">Two-component regulatory system</keyword>
<comment type="function">
    <text evidence="9">May play the central regulatory role in sporulation. It may be an element of the effector pathway responsible for the activation of sporulation genes in response to nutritional stress. Spo0A may act in concert with spo0H (a sigma factor) to control the expression of some genes that are critical to the sporulation process.</text>
</comment>
<reference evidence="13 14" key="1">
    <citation type="submission" date="2019-09" db="EMBL/GenBank/DDBJ databases">
        <title>Genome sequence of Clostridium sp. EA1.</title>
        <authorList>
            <person name="Poehlein A."/>
            <person name="Bengelsdorf F.R."/>
            <person name="Daniel R."/>
        </authorList>
    </citation>
    <scope>NUCLEOTIDE SEQUENCE [LARGE SCALE GENOMIC DNA]</scope>
    <source>
        <strain evidence="13 14">EA1</strain>
    </source>
</reference>
<dbReference type="Pfam" id="PF00072">
    <property type="entry name" value="Response_reg"/>
    <property type="match status" value="1"/>
</dbReference>
<evidence type="ECO:0000256" key="4">
    <source>
        <dbReference type="ARBA" id="ARBA00022553"/>
    </source>
</evidence>
<dbReference type="SMART" id="SM00448">
    <property type="entry name" value="REC"/>
    <property type="match status" value="1"/>
</dbReference>
<evidence type="ECO:0000256" key="8">
    <source>
        <dbReference type="ARBA" id="ARBA00023163"/>
    </source>
</evidence>
<dbReference type="SUPFAM" id="SSF52172">
    <property type="entry name" value="CheY-like"/>
    <property type="match status" value="1"/>
</dbReference>
<keyword evidence="8" id="KW-0804">Transcription</keyword>
<dbReference type="GO" id="GO:0016787">
    <property type="term" value="F:hydrolase activity"/>
    <property type="evidence" value="ECO:0007669"/>
    <property type="project" value="UniProtKB-KW"/>
</dbReference>
<evidence type="ECO:0000313" key="14">
    <source>
        <dbReference type="Proteomes" id="UP000469440"/>
    </source>
</evidence>
<proteinExistence type="predicted"/>
<dbReference type="PANTHER" id="PTHR42713">
    <property type="entry name" value="HISTIDINE KINASE-RELATED"/>
    <property type="match status" value="1"/>
</dbReference>
<accession>A0A6N8I4C7</accession>
<evidence type="ECO:0000256" key="7">
    <source>
        <dbReference type="ARBA" id="ARBA00023125"/>
    </source>
</evidence>
<comment type="caution">
    <text evidence="13">The sequence shown here is derived from an EMBL/GenBank/DDBJ whole genome shotgun (WGS) entry which is preliminary data.</text>
</comment>
<dbReference type="RefSeq" id="WP_066646020.1">
    <property type="nucleotide sequence ID" value="NZ_VWXL01000095.1"/>
</dbReference>
<dbReference type="EMBL" id="VWXL01000095">
    <property type="protein sequence ID" value="MVB12460.1"/>
    <property type="molecule type" value="Genomic_DNA"/>
</dbReference>
<dbReference type="PANTHER" id="PTHR42713:SF3">
    <property type="entry name" value="TRANSCRIPTIONAL REGULATORY PROTEIN HPTR"/>
    <property type="match status" value="1"/>
</dbReference>
<keyword evidence="7" id="KW-0238">DNA-binding</keyword>
<evidence type="ECO:0000256" key="10">
    <source>
        <dbReference type="PROSITE-ProRule" id="PRU00169"/>
    </source>
</evidence>
<dbReference type="AlphaFoldDB" id="A0A6N8I4C7"/>
<evidence type="ECO:0000256" key="6">
    <source>
        <dbReference type="ARBA" id="ARBA00023015"/>
    </source>
</evidence>
<dbReference type="GO" id="GO:0003700">
    <property type="term" value="F:DNA-binding transcription factor activity"/>
    <property type="evidence" value="ECO:0007669"/>
    <property type="project" value="InterPro"/>
</dbReference>
<dbReference type="InterPro" id="IPR011006">
    <property type="entry name" value="CheY-like_superfamily"/>
</dbReference>
<evidence type="ECO:0000256" key="9">
    <source>
        <dbReference type="ARBA" id="ARBA00024867"/>
    </source>
</evidence>
<dbReference type="SUPFAM" id="SSF46689">
    <property type="entry name" value="Homeodomain-like"/>
    <property type="match status" value="2"/>
</dbReference>
<dbReference type="Pfam" id="PF12833">
    <property type="entry name" value="HTH_18"/>
    <property type="match status" value="1"/>
</dbReference>
<evidence type="ECO:0000313" key="13">
    <source>
        <dbReference type="EMBL" id="MVB12460.1"/>
    </source>
</evidence>
<feature type="modified residue" description="4-aspartylphosphate" evidence="10">
    <location>
        <position position="55"/>
    </location>
</feature>
<dbReference type="SMART" id="SM00342">
    <property type="entry name" value="HTH_ARAC"/>
    <property type="match status" value="1"/>
</dbReference>
<dbReference type="Proteomes" id="UP000469440">
    <property type="component" value="Unassembled WGS sequence"/>
</dbReference>
<dbReference type="GO" id="GO:0005737">
    <property type="term" value="C:cytoplasm"/>
    <property type="evidence" value="ECO:0007669"/>
    <property type="project" value="UniProtKB-SubCell"/>
</dbReference>
<name>A0A6N8I4C7_9FIRM</name>
<sequence>MYSLMIVDDEPLMVKYFKNSIERIAPEWQVSGIALDGLQAVELLQRQSFELVVTDIRMPEMDGLELAKFISEIYPQTRVVIISGFDDFDYAQRAIRCGVSDYLLKPISDQSIADTLKKISEQIRSAQSKLFSEDFLFKEERLTDPELRSRFLSSVIHQESPNMKSIYSVMAGKKMELLQQAYSCVGIIGVDSAALMTEGKSYQETESYQMRLNQTCMENCKDDPNSAVCYCDGDNTAVLICSREKEEMLEKARRFYKEVRSQMERDYSVPTLNAIGTVEHDILCLRNSYEAASQNFILAFLQQPGLSSGEDGRNPADGFAGLASSVYSDYISGNDSGIYAGLKDFFQGLPDDADPLVSARFGLSLLQQICKKGKVKRNRLERGFQQLALSWQKTRGKAAGDGMADAVYQAILALNQDEKLQLADDGNHLAERAKEYIAAHYSEPISLTLIAEKLGVSSSYLSDLFHREVGEPYSKFVTRVRMEQAIMRMKADPNKKIYTLAAEVGFINSKHFNSVFKKFYHVTPTEYFKTL</sequence>
<dbReference type="InterPro" id="IPR018060">
    <property type="entry name" value="HTH_AraC"/>
</dbReference>
<dbReference type="GO" id="GO:0000160">
    <property type="term" value="P:phosphorelay signal transduction system"/>
    <property type="evidence" value="ECO:0007669"/>
    <property type="project" value="UniProtKB-KW"/>
</dbReference>
<feature type="domain" description="HTH araC/xylS-type" evidence="11">
    <location>
        <begin position="431"/>
        <end position="530"/>
    </location>
</feature>
<evidence type="ECO:0000256" key="2">
    <source>
        <dbReference type="ARBA" id="ARBA00018672"/>
    </source>
</evidence>
<dbReference type="PROSITE" id="PS01124">
    <property type="entry name" value="HTH_ARAC_FAMILY_2"/>
    <property type="match status" value="1"/>
</dbReference>
<dbReference type="InterPro" id="IPR051552">
    <property type="entry name" value="HptR"/>
</dbReference>
<keyword evidence="13" id="KW-0378">Hydrolase</keyword>
<dbReference type="InterPro" id="IPR009057">
    <property type="entry name" value="Homeodomain-like_sf"/>
</dbReference>
<dbReference type="Gene3D" id="3.40.50.2300">
    <property type="match status" value="1"/>
</dbReference>
<keyword evidence="14" id="KW-1185">Reference proteome</keyword>
<dbReference type="InterPro" id="IPR001789">
    <property type="entry name" value="Sig_transdc_resp-reg_receiver"/>
</dbReference>
<dbReference type="Gene3D" id="1.10.10.60">
    <property type="entry name" value="Homeodomain-like"/>
    <property type="match status" value="2"/>
</dbReference>
<feature type="domain" description="Response regulatory" evidence="12">
    <location>
        <begin position="3"/>
        <end position="120"/>
    </location>
</feature>
<organism evidence="13 14">
    <name type="scientific">Caproicibacter fermentans</name>
    <dbReference type="NCBI Taxonomy" id="2576756"/>
    <lineage>
        <taxon>Bacteria</taxon>
        <taxon>Bacillati</taxon>
        <taxon>Bacillota</taxon>
        <taxon>Clostridia</taxon>
        <taxon>Eubacteriales</taxon>
        <taxon>Acutalibacteraceae</taxon>
        <taxon>Caproicibacter</taxon>
    </lineage>
</organism>
<evidence type="ECO:0000256" key="1">
    <source>
        <dbReference type="ARBA" id="ARBA00004496"/>
    </source>
</evidence>
<dbReference type="GO" id="GO:0043565">
    <property type="term" value="F:sequence-specific DNA binding"/>
    <property type="evidence" value="ECO:0007669"/>
    <property type="project" value="InterPro"/>
</dbReference>
<dbReference type="PROSITE" id="PS50110">
    <property type="entry name" value="RESPONSE_REGULATORY"/>
    <property type="match status" value="1"/>
</dbReference>
<evidence type="ECO:0000256" key="5">
    <source>
        <dbReference type="ARBA" id="ARBA00023012"/>
    </source>
</evidence>
<evidence type="ECO:0000259" key="12">
    <source>
        <dbReference type="PROSITE" id="PS50110"/>
    </source>
</evidence>
<keyword evidence="6" id="KW-0805">Transcription regulation</keyword>
<gene>
    <name evidence="13" type="primary">cheB_3</name>
    <name evidence="13" type="ORF">CAFE_32000</name>
</gene>
<comment type="subcellular location">
    <subcellularLocation>
        <location evidence="1">Cytoplasm</location>
    </subcellularLocation>
</comment>
<evidence type="ECO:0000256" key="3">
    <source>
        <dbReference type="ARBA" id="ARBA00022490"/>
    </source>
</evidence>
<keyword evidence="3" id="KW-0963">Cytoplasm</keyword>
<evidence type="ECO:0000259" key="11">
    <source>
        <dbReference type="PROSITE" id="PS01124"/>
    </source>
</evidence>
<protein>
    <recommendedName>
        <fullName evidence="2">Stage 0 sporulation protein A homolog</fullName>
    </recommendedName>
</protein>
<dbReference type="CDD" id="cd17536">
    <property type="entry name" value="REC_YesN-like"/>
    <property type="match status" value="1"/>
</dbReference>